<dbReference type="RefSeq" id="WP_253772212.1">
    <property type="nucleotide sequence ID" value="NZ_JAMTCK010000007.1"/>
</dbReference>
<accession>A0AAE3KFH7</accession>
<reference evidence="2" key="1">
    <citation type="submission" date="2022-06" db="EMBL/GenBank/DDBJ databases">
        <title>Genomic Encyclopedia of Archaeal and Bacterial Type Strains, Phase II (KMG-II): from individual species to whole genera.</title>
        <authorList>
            <person name="Goeker M."/>
        </authorList>
    </citation>
    <scope>NUCLEOTIDE SEQUENCE</scope>
    <source>
        <strain evidence="2">DSM 43935</strain>
    </source>
</reference>
<feature type="region of interest" description="Disordered" evidence="1">
    <location>
        <begin position="328"/>
        <end position="355"/>
    </location>
</feature>
<dbReference type="InterPro" id="IPR050509">
    <property type="entry name" value="CoA-transferase_III"/>
</dbReference>
<sequence>MGHGPLAGLRVVELAGLAPAPFGCMVLADLGAQVTRVDRVSQPGDPLADPTDFLARNRRSIGVDIKRPEGAELVLRLVERADVLVEGFRPGVTERLGIGPAQCLARNPTLIYGRMTGWGQDGPLADRAGHDINYIALAGALEPIGRAGAPPTPPLNLVGDFGGGGLLLAMGLLAALYERDRSGRGQVVDAAMVDGAALLTTFLHGMRSAGGWSRPRGENLLDGGAPFYDTYQAADGRYVSVGAIEEKFYAELIDVLGLRHEDLPSRHDPANWPELRQRIAAAVRTRPRDEWARLAAERDACLAPVLDPGEATGHPHNRARQTFVAVDGKLQPAPAPRFDRTPAEHPRRPARPGEHTREVLAELGLTEAEMNALASAGVVNRCDEG</sequence>
<dbReference type="EMBL" id="JAMTCK010000007">
    <property type="protein sequence ID" value="MCP2166386.1"/>
    <property type="molecule type" value="Genomic_DNA"/>
</dbReference>
<feature type="compositionally biased region" description="Basic and acidic residues" evidence="1">
    <location>
        <begin position="337"/>
        <end position="355"/>
    </location>
</feature>
<comment type="caution">
    <text evidence="2">The sequence shown here is derived from an EMBL/GenBank/DDBJ whole genome shotgun (WGS) entry which is preliminary data.</text>
</comment>
<gene>
    <name evidence="2" type="ORF">LX83_003254</name>
</gene>
<dbReference type="InterPro" id="IPR044855">
    <property type="entry name" value="CoA-Trfase_III_dom3_sf"/>
</dbReference>
<dbReference type="InterPro" id="IPR023606">
    <property type="entry name" value="CoA-Trfase_III_dom_1_sf"/>
</dbReference>
<dbReference type="Gene3D" id="3.40.50.10540">
    <property type="entry name" value="Crotonobetainyl-coa:carnitine coa-transferase, domain 1"/>
    <property type="match status" value="1"/>
</dbReference>
<name>A0AAE3KFH7_9PSEU</name>
<protein>
    <submittedName>
        <fullName evidence="2">Alpha-methylacyl-CoA racemase</fullName>
    </submittedName>
</protein>
<evidence type="ECO:0000313" key="2">
    <source>
        <dbReference type="EMBL" id="MCP2166386.1"/>
    </source>
</evidence>
<dbReference type="GO" id="GO:0003824">
    <property type="term" value="F:catalytic activity"/>
    <property type="evidence" value="ECO:0007669"/>
    <property type="project" value="InterPro"/>
</dbReference>
<evidence type="ECO:0000313" key="3">
    <source>
        <dbReference type="Proteomes" id="UP001206128"/>
    </source>
</evidence>
<keyword evidence="3" id="KW-1185">Reference proteome</keyword>
<proteinExistence type="predicted"/>
<dbReference type="InterPro" id="IPR003673">
    <property type="entry name" value="CoA-Trfase_fam_III"/>
</dbReference>
<dbReference type="Pfam" id="PF02515">
    <property type="entry name" value="CoA_transf_3"/>
    <property type="match status" value="1"/>
</dbReference>
<dbReference type="PANTHER" id="PTHR48228">
    <property type="entry name" value="SUCCINYL-COA--D-CITRAMALATE COA-TRANSFERASE"/>
    <property type="match status" value="1"/>
</dbReference>
<dbReference type="SUPFAM" id="SSF89796">
    <property type="entry name" value="CoA-transferase family III (CaiB/BaiF)"/>
    <property type="match status" value="1"/>
</dbReference>
<organism evidence="2 3">
    <name type="scientific">Goodfellowiella coeruleoviolacea</name>
    <dbReference type="NCBI Taxonomy" id="334858"/>
    <lineage>
        <taxon>Bacteria</taxon>
        <taxon>Bacillati</taxon>
        <taxon>Actinomycetota</taxon>
        <taxon>Actinomycetes</taxon>
        <taxon>Pseudonocardiales</taxon>
        <taxon>Pseudonocardiaceae</taxon>
        <taxon>Goodfellowiella</taxon>
    </lineage>
</organism>
<dbReference type="Proteomes" id="UP001206128">
    <property type="component" value="Unassembled WGS sequence"/>
</dbReference>
<dbReference type="PANTHER" id="PTHR48228:SF5">
    <property type="entry name" value="ALPHA-METHYLACYL-COA RACEMASE"/>
    <property type="match status" value="1"/>
</dbReference>
<dbReference type="AlphaFoldDB" id="A0AAE3KFH7"/>
<evidence type="ECO:0000256" key="1">
    <source>
        <dbReference type="SAM" id="MobiDB-lite"/>
    </source>
</evidence>
<dbReference type="Gene3D" id="3.30.1540.10">
    <property type="entry name" value="formyl-coa transferase, domain 3"/>
    <property type="match status" value="1"/>
</dbReference>